<dbReference type="Proteomes" id="UP000245217">
    <property type="component" value="Unassembled WGS sequence"/>
</dbReference>
<dbReference type="PANTHER" id="PTHR43393:SF1">
    <property type="entry name" value="PYRIMIDINE_PURINE NUCLEOTIDE 5'-MONOPHOSPHATE NUCLEOSIDASE"/>
    <property type="match status" value="1"/>
</dbReference>
<dbReference type="Pfam" id="PF14793">
    <property type="entry name" value="DUF4478"/>
    <property type="match status" value="1"/>
</dbReference>
<dbReference type="GO" id="GO:0005829">
    <property type="term" value="C:cytosol"/>
    <property type="evidence" value="ECO:0007669"/>
    <property type="project" value="TreeGrafter"/>
</dbReference>
<evidence type="ECO:0000256" key="1">
    <source>
        <dbReference type="ARBA" id="ARBA00000274"/>
    </source>
</evidence>
<proteinExistence type="predicted"/>
<dbReference type="Proteomes" id="UP000245059">
    <property type="component" value="Unassembled WGS sequence"/>
</dbReference>
<dbReference type="InterPro" id="IPR021826">
    <property type="entry name" value="PpnN_C"/>
</dbReference>
<dbReference type="PANTHER" id="PTHR43393">
    <property type="entry name" value="CYTOKININ RIBOSIDE 5'-MONOPHOSPHATE PHOSPHORIBOHYDROLASE"/>
    <property type="match status" value="1"/>
</dbReference>
<name>A0A2U2AR73_9GAMM</name>
<dbReference type="InterPro" id="IPR049788">
    <property type="entry name" value="PpnN"/>
</dbReference>
<sequence length="468" mass="52617">MPNRIRYDIYPPKGSMDLISHTESAILKKTAKGELYPLFRNCTLAVLNTGSKTDDPQLIASQHKDYDIELIRTERGIKLRLFNPPQSVFVDGKLTNIIRRNLFSVLRDTLFIDSVAELYHEYKNGNDTGSLIKVSENQRNSLTTDFVFAILRNANALLTDQDPNIIVCWGGHSINQIEYDYGYAVGQELGVRHLNICTGCGPGAMEAPMRGAAVGHARQANKESRFIGITETSIIAAEPPNPLVNELIVMSDIEKRLEAFVRLGHGIIIFPGGVGTAEEFFYILGLLLHPKNKDICLPLILTGPQESESYFRTLDTFIGKTLGEEAQKLYEIIIDDPVSVAKKMKLSMPQVKECRELRGDAYCFNWLLTIPKDFQQPFIPTHENMAKLDLHLNQPKARLAANLRKAFSGIVAGNVKEFGIQSIQEHGPYELSGDPELMEMIDQLLREFVEQQRMKLPGSEYTPCYTIK</sequence>
<evidence type="ECO:0000313" key="9">
    <source>
        <dbReference type="Proteomes" id="UP000245217"/>
    </source>
</evidence>
<dbReference type="AlphaFoldDB" id="A0A2U2AR73"/>
<evidence type="ECO:0000256" key="3">
    <source>
        <dbReference type="ARBA" id="ARBA00031983"/>
    </source>
</evidence>
<evidence type="ECO:0000256" key="2">
    <source>
        <dbReference type="ARBA" id="ARBA00011985"/>
    </source>
</evidence>
<dbReference type="InterPro" id="IPR027820">
    <property type="entry name" value="PpnN_N"/>
</dbReference>
<organism evidence="6 8">
    <name type="scientific">Ignatzschineria cameli</name>
    <dbReference type="NCBI Taxonomy" id="2182793"/>
    <lineage>
        <taxon>Bacteria</taxon>
        <taxon>Pseudomonadati</taxon>
        <taxon>Pseudomonadota</taxon>
        <taxon>Gammaproteobacteria</taxon>
        <taxon>Cardiobacteriales</taxon>
        <taxon>Ignatzschineriaceae</taxon>
        <taxon>Ignatzschineria</taxon>
    </lineage>
</organism>
<dbReference type="Pfam" id="PF11892">
    <property type="entry name" value="PpnN_C"/>
    <property type="match status" value="1"/>
</dbReference>
<comment type="caution">
    <text evidence="6">The sequence shown here is derived from an EMBL/GenBank/DDBJ whole genome shotgun (WGS) entry which is preliminary data.</text>
</comment>
<gene>
    <name evidence="6" type="ORF">DC077_06540</name>
    <name evidence="7" type="ORF">DC078_05385</name>
</gene>
<dbReference type="RefSeq" id="WP_109201574.1">
    <property type="nucleotide sequence ID" value="NZ_QEWS01000004.1"/>
</dbReference>
<evidence type="ECO:0000313" key="8">
    <source>
        <dbReference type="Proteomes" id="UP000245059"/>
    </source>
</evidence>
<reference evidence="6" key="1">
    <citation type="journal article" date="2018" name="Genome Announc.">
        <title>Ignatzschineria cameli sp. nov., isolated from necrotic foot tissue of dromedaries (Camelus dromedarius) and associated maggots (Wohlfahrtia species) in Dubai.</title>
        <authorList>
            <person name="Tsang C.C."/>
            <person name="Tang J.Y."/>
            <person name="Fong J.Y."/>
            <person name="Kinne J."/>
            <person name="Lee H.H."/>
            <person name="Joseph M."/>
            <person name="Jose S."/>
            <person name="Schuster R.K."/>
            <person name="Tang Y."/>
            <person name="Sivakumar S."/>
            <person name="Chen J.H."/>
            <person name="Teng J.L."/>
            <person name="Lau S.K."/>
            <person name="Wernery U."/>
            <person name="Woo P.C."/>
        </authorList>
    </citation>
    <scope>NUCLEOTIDE SEQUENCE</scope>
    <source>
        <strain evidence="6">UAE-HKU57</strain>
        <strain evidence="7">UAE-HKU58</strain>
    </source>
</reference>
<dbReference type="InterPro" id="IPR052341">
    <property type="entry name" value="LOG_family_nucleotidases"/>
</dbReference>
<dbReference type="InterPro" id="IPR037153">
    <property type="entry name" value="PpnN-like_sf"/>
</dbReference>
<evidence type="ECO:0000259" key="5">
    <source>
        <dbReference type="Pfam" id="PF14793"/>
    </source>
</evidence>
<feature type="domain" description="Pyrimidine/purine nucleotide 5'-monophosphate nucleosidase N-terminal" evidence="5">
    <location>
        <begin position="12"/>
        <end position="114"/>
    </location>
</feature>
<dbReference type="Gene3D" id="3.30.1850.10">
    <property type="entry name" value="MoCo carrier protein-like"/>
    <property type="match status" value="1"/>
</dbReference>
<keyword evidence="9" id="KW-1185">Reference proteome</keyword>
<feature type="domain" description="Pyrimidine/purine nucleotide 5'-monophosphate nucleosidase C-terminal" evidence="4">
    <location>
        <begin position="348"/>
        <end position="467"/>
    </location>
</feature>
<dbReference type="NCBIfam" id="NF038390">
    <property type="entry name" value="Nsidase_PpnN"/>
    <property type="match status" value="1"/>
</dbReference>
<protein>
    <recommendedName>
        <fullName evidence="3">AMP nucleosidase</fullName>
        <ecNumber evidence="2">3.2.2.4</ecNumber>
    </recommendedName>
    <alternativeName>
        <fullName evidence="3">AMP nucleosidase</fullName>
    </alternativeName>
</protein>
<evidence type="ECO:0000313" key="6">
    <source>
        <dbReference type="EMBL" id="PWD86386.1"/>
    </source>
</evidence>
<accession>A0A2U2AR73</accession>
<evidence type="ECO:0000259" key="4">
    <source>
        <dbReference type="Pfam" id="PF11892"/>
    </source>
</evidence>
<dbReference type="EMBL" id="QEWV01000004">
    <property type="protein sequence ID" value="PWD92464.1"/>
    <property type="molecule type" value="Genomic_DNA"/>
</dbReference>
<dbReference type="EMBL" id="QEWW01000003">
    <property type="protein sequence ID" value="PWD86386.1"/>
    <property type="molecule type" value="Genomic_DNA"/>
</dbReference>
<evidence type="ECO:0000313" key="7">
    <source>
        <dbReference type="EMBL" id="PWD92464.1"/>
    </source>
</evidence>
<dbReference type="EC" id="3.2.2.4" evidence="2"/>
<reference evidence="8 9" key="2">
    <citation type="submission" date="2018-05" db="EMBL/GenBank/DDBJ databases">
        <title>Ignatzschineria dubaiensis sp. nov., isolated from necrotic foot tissues of dromedaries (Camelus dromedarius) and associated maggots in Dubai, United Arab Emirates.</title>
        <authorList>
            <person name="Tsang C.C."/>
            <person name="Tang J.Y.M."/>
            <person name="Fong J.Y.H."/>
            <person name="Kinne J."/>
            <person name="Lee H.H."/>
            <person name="Joseph M."/>
            <person name="Jose S."/>
            <person name="Schuster R.K."/>
            <person name="Tang Y."/>
            <person name="Sivakumar S."/>
            <person name="Chen J.H.K."/>
            <person name="Teng J.L.L."/>
            <person name="Lau S.K.P."/>
            <person name="Wernery U."/>
            <person name="Woo P.C.Y."/>
        </authorList>
    </citation>
    <scope>NUCLEOTIDE SEQUENCE [LARGE SCALE GENOMIC DNA]</scope>
    <source>
        <strain evidence="8">UAE-HKU57</strain>
        <strain evidence="9">UAE-HKU58</strain>
    </source>
</reference>
<dbReference type="InterPro" id="IPR031100">
    <property type="entry name" value="LOG_fam"/>
</dbReference>
<dbReference type="Pfam" id="PF03641">
    <property type="entry name" value="Lysine_decarbox"/>
    <property type="match status" value="1"/>
</dbReference>
<dbReference type="GO" id="GO:0008714">
    <property type="term" value="F:AMP nucleosidase activity"/>
    <property type="evidence" value="ECO:0007669"/>
    <property type="project" value="UniProtKB-EC"/>
</dbReference>
<comment type="catalytic activity">
    <reaction evidence="1">
        <text>AMP + H2O = D-ribose 5-phosphate + adenine</text>
        <dbReference type="Rhea" id="RHEA:20129"/>
        <dbReference type="ChEBI" id="CHEBI:15377"/>
        <dbReference type="ChEBI" id="CHEBI:16708"/>
        <dbReference type="ChEBI" id="CHEBI:78346"/>
        <dbReference type="ChEBI" id="CHEBI:456215"/>
        <dbReference type="EC" id="3.2.2.4"/>
    </reaction>
</comment>
<dbReference type="SUPFAM" id="SSF102405">
    <property type="entry name" value="MCP/YpsA-like"/>
    <property type="match status" value="1"/>
</dbReference>
<dbReference type="Gene3D" id="3.40.50.450">
    <property type="match status" value="1"/>
</dbReference>
<dbReference type="OrthoDB" id="9801098at2"/>